<keyword evidence="6 12" id="KW-0697">Rotamase</keyword>
<evidence type="ECO:0000256" key="8">
    <source>
        <dbReference type="ARBA" id="ARBA00023235"/>
    </source>
</evidence>
<keyword evidence="18" id="KW-1185">Reference proteome</keyword>
<dbReference type="Gene3D" id="3.30.70.1050">
    <property type="entry name" value="Trigger factor ribosome-binding domain"/>
    <property type="match status" value="1"/>
</dbReference>
<dbReference type="PIRSF" id="PIRSF003095">
    <property type="entry name" value="Trigger_factor"/>
    <property type="match status" value="1"/>
</dbReference>
<evidence type="ECO:0000256" key="3">
    <source>
        <dbReference type="ARBA" id="ARBA00013194"/>
    </source>
</evidence>
<dbReference type="Pfam" id="PF05698">
    <property type="entry name" value="Trigger_C"/>
    <property type="match status" value="1"/>
</dbReference>
<accession>A0A4R1RQE9</accession>
<dbReference type="InterPro" id="IPR037041">
    <property type="entry name" value="Trigger_fac_C_sf"/>
</dbReference>
<dbReference type="Gene3D" id="1.10.3120.10">
    <property type="entry name" value="Trigger factor, C-terminal domain"/>
    <property type="match status" value="1"/>
</dbReference>
<dbReference type="SUPFAM" id="SSF109998">
    <property type="entry name" value="Triger factor/SurA peptide-binding domain-like"/>
    <property type="match status" value="1"/>
</dbReference>
<evidence type="ECO:0000256" key="11">
    <source>
        <dbReference type="ARBA" id="ARBA00029986"/>
    </source>
</evidence>
<evidence type="ECO:0000256" key="4">
    <source>
        <dbReference type="ARBA" id="ARBA00016902"/>
    </source>
</evidence>
<dbReference type="GO" id="GO:0051083">
    <property type="term" value="P:'de novo' cotranslational protein folding"/>
    <property type="evidence" value="ECO:0007669"/>
    <property type="project" value="TreeGrafter"/>
</dbReference>
<proteinExistence type="inferred from homology"/>
<dbReference type="GO" id="GO:0043022">
    <property type="term" value="F:ribosome binding"/>
    <property type="evidence" value="ECO:0007669"/>
    <property type="project" value="TreeGrafter"/>
</dbReference>
<dbReference type="EMBL" id="SLUN01000013">
    <property type="protein sequence ID" value="TCL68526.1"/>
    <property type="molecule type" value="Genomic_DNA"/>
</dbReference>
<dbReference type="PROSITE" id="PS50059">
    <property type="entry name" value="FKBP_PPIASE"/>
    <property type="match status" value="1"/>
</dbReference>
<reference evidence="17 18" key="1">
    <citation type="submission" date="2019-03" db="EMBL/GenBank/DDBJ databases">
        <title>Genomic Encyclopedia of Type Strains, Phase IV (KMG-IV): sequencing the most valuable type-strain genomes for metagenomic binning, comparative biology and taxonomic classification.</title>
        <authorList>
            <person name="Goeker M."/>
        </authorList>
    </citation>
    <scope>NUCLEOTIDE SEQUENCE [LARGE SCALE GENOMIC DNA]</scope>
    <source>
        <strain evidence="17 18">LX-B</strain>
    </source>
</reference>
<dbReference type="InterPro" id="IPR027304">
    <property type="entry name" value="Trigger_fact/SurA_dom_sf"/>
</dbReference>
<dbReference type="GO" id="GO:0003755">
    <property type="term" value="F:peptidyl-prolyl cis-trans isomerase activity"/>
    <property type="evidence" value="ECO:0007669"/>
    <property type="project" value="UniProtKB-UniRule"/>
</dbReference>
<dbReference type="InterPro" id="IPR008880">
    <property type="entry name" value="Trigger_fac_C"/>
</dbReference>
<dbReference type="GO" id="GO:0005737">
    <property type="term" value="C:cytoplasm"/>
    <property type="evidence" value="ECO:0007669"/>
    <property type="project" value="UniProtKB-SubCell"/>
</dbReference>
<evidence type="ECO:0000256" key="1">
    <source>
        <dbReference type="ARBA" id="ARBA00000971"/>
    </source>
</evidence>
<feature type="coiled-coil region" evidence="15">
    <location>
        <begin position="369"/>
        <end position="396"/>
    </location>
</feature>
<feature type="domain" description="PPIase FKBP-type" evidence="16">
    <location>
        <begin position="164"/>
        <end position="249"/>
    </location>
</feature>
<dbReference type="InterPro" id="IPR036611">
    <property type="entry name" value="Trigger_fac_ribosome-bd_sf"/>
</dbReference>
<dbReference type="InterPro" id="IPR008881">
    <property type="entry name" value="Trigger_fac_ribosome-bd_bac"/>
</dbReference>
<evidence type="ECO:0000313" key="17">
    <source>
        <dbReference type="EMBL" id="TCL68526.1"/>
    </source>
</evidence>
<comment type="similarity">
    <text evidence="2 12 14">Belongs to the FKBP-type PPIase family. Tig subfamily.</text>
</comment>
<dbReference type="RefSeq" id="WP_132014512.1">
    <property type="nucleotide sequence ID" value="NZ_SLUN01000013.1"/>
</dbReference>
<dbReference type="EC" id="5.2.1.8" evidence="3 12"/>
<evidence type="ECO:0000256" key="9">
    <source>
        <dbReference type="ARBA" id="ARBA00023306"/>
    </source>
</evidence>
<comment type="catalytic activity">
    <reaction evidence="1 12 13">
        <text>[protein]-peptidylproline (omega=180) = [protein]-peptidylproline (omega=0)</text>
        <dbReference type="Rhea" id="RHEA:16237"/>
        <dbReference type="Rhea" id="RHEA-COMP:10747"/>
        <dbReference type="Rhea" id="RHEA-COMP:10748"/>
        <dbReference type="ChEBI" id="CHEBI:83833"/>
        <dbReference type="ChEBI" id="CHEBI:83834"/>
        <dbReference type="EC" id="5.2.1.8"/>
    </reaction>
</comment>
<dbReference type="HAMAP" id="MF_00303">
    <property type="entry name" value="Trigger_factor_Tig"/>
    <property type="match status" value="1"/>
</dbReference>
<name>A0A4R1RQE9_HYDET</name>
<keyword evidence="7 12" id="KW-0143">Chaperone</keyword>
<keyword evidence="15" id="KW-0175">Coiled coil</keyword>
<dbReference type="GO" id="GO:0015031">
    <property type="term" value="P:protein transport"/>
    <property type="evidence" value="ECO:0007669"/>
    <property type="project" value="UniProtKB-UniRule"/>
</dbReference>
<keyword evidence="9 12" id="KW-0131">Cell cycle</keyword>
<evidence type="ECO:0000256" key="2">
    <source>
        <dbReference type="ARBA" id="ARBA00005464"/>
    </source>
</evidence>
<comment type="function">
    <text evidence="10 12">Involved in protein export. Acts as a chaperone by maintaining the newly synthesized protein in an open conformation. Functions as a peptidyl-prolyl cis-trans isomerase.</text>
</comment>
<dbReference type="SUPFAM" id="SSF54534">
    <property type="entry name" value="FKBP-like"/>
    <property type="match status" value="1"/>
</dbReference>
<dbReference type="Pfam" id="PF00254">
    <property type="entry name" value="FKBP_C"/>
    <property type="match status" value="1"/>
</dbReference>
<dbReference type="FunFam" id="3.10.50.40:FF:000001">
    <property type="entry name" value="Trigger factor"/>
    <property type="match status" value="1"/>
</dbReference>
<dbReference type="PANTHER" id="PTHR30560:SF3">
    <property type="entry name" value="TRIGGER FACTOR-LIKE PROTEIN TIG, CHLOROPLASTIC"/>
    <property type="match status" value="1"/>
</dbReference>
<comment type="domain">
    <text evidence="12">Consists of 3 domains; the N-terminus binds the ribosome, the middle domain has PPIase activity, while the C-terminus has intrinsic chaperone activity on its own.</text>
</comment>
<dbReference type="GO" id="GO:0051301">
    <property type="term" value="P:cell division"/>
    <property type="evidence" value="ECO:0007669"/>
    <property type="project" value="UniProtKB-KW"/>
</dbReference>
<evidence type="ECO:0000256" key="5">
    <source>
        <dbReference type="ARBA" id="ARBA00022618"/>
    </source>
</evidence>
<dbReference type="InterPro" id="IPR046357">
    <property type="entry name" value="PPIase_dom_sf"/>
</dbReference>
<evidence type="ECO:0000256" key="10">
    <source>
        <dbReference type="ARBA" id="ARBA00024849"/>
    </source>
</evidence>
<dbReference type="Pfam" id="PF05697">
    <property type="entry name" value="Trigger_N"/>
    <property type="match status" value="1"/>
</dbReference>
<dbReference type="NCBIfam" id="TIGR00115">
    <property type="entry name" value="tig"/>
    <property type="match status" value="1"/>
</dbReference>
<comment type="caution">
    <text evidence="17">The sequence shown here is derived from an EMBL/GenBank/DDBJ whole genome shotgun (WGS) entry which is preliminary data.</text>
</comment>
<evidence type="ECO:0000256" key="6">
    <source>
        <dbReference type="ARBA" id="ARBA00023110"/>
    </source>
</evidence>
<sequence length="434" mass="49064">MQFQREMIDKNFVTLGVTADTEEIKEALAESYKKVVNKVNLPGFRKGHIPRSVLEAHFGKSVLYEEAMEILVTKGYLQALNEMDLNPIDQPKLEMTEAFVEDQPFQFKLVMEVLPEVELGQYKGLEIEKAPVEIGDEQVEERLKSLQERHAELVLSDKTVLENGQFAVIDFEGYIDGKPFAGGAAQAYTLEIGSESFIPGFEEQLVGMKVGEEKELQVTFPNDYPREEFAGKEATFKVVLKEIKVKEVPAIDDEFAKSIGDFEDVAALKADLKAKMTTSAEQEAEVRFQQAAIDKAVENAQVEVPETLIKREMEDLLHRFEHNLTYQGLTLEKYQEYSNKGKEEIMEDFRPEAVKRVKTDLVLNSVAKAEKLEVTEEELTEKLQELATRYQQKDAAKLRKDLEKNGRIADIRQAVLLEKTSDLITSAATAASAQ</sequence>
<keyword evidence="8 12" id="KW-0413">Isomerase</keyword>
<evidence type="ECO:0000259" key="16">
    <source>
        <dbReference type="PROSITE" id="PS50059"/>
    </source>
</evidence>
<dbReference type="Proteomes" id="UP000295008">
    <property type="component" value="Unassembled WGS sequence"/>
</dbReference>
<protein>
    <recommendedName>
        <fullName evidence="4 12">Trigger factor</fullName>
        <shortName evidence="12">TF</shortName>
        <ecNumber evidence="3 12">5.2.1.8</ecNumber>
    </recommendedName>
    <alternativeName>
        <fullName evidence="11 12">PPIase</fullName>
    </alternativeName>
</protein>
<dbReference type="OrthoDB" id="9767721at2"/>
<comment type="subcellular location">
    <subcellularLocation>
        <location evidence="12">Cytoplasm</location>
    </subcellularLocation>
    <text evidence="12">About half TF is bound to the ribosome near the polypeptide exit tunnel while the other half is free in the cytoplasm.</text>
</comment>
<evidence type="ECO:0000256" key="7">
    <source>
        <dbReference type="ARBA" id="ARBA00023186"/>
    </source>
</evidence>
<dbReference type="GO" id="GO:0044183">
    <property type="term" value="F:protein folding chaperone"/>
    <property type="evidence" value="ECO:0007669"/>
    <property type="project" value="TreeGrafter"/>
</dbReference>
<keyword evidence="5 12" id="KW-0132">Cell division</keyword>
<evidence type="ECO:0000313" key="18">
    <source>
        <dbReference type="Proteomes" id="UP000295008"/>
    </source>
</evidence>
<evidence type="ECO:0000256" key="14">
    <source>
        <dbReference type="RuleBase" id="RU003914"/>
    </source>
</evidence>
<dbReference type="Gene3D" id="3.10.50.40">
    <property type="match status" value="1"/>
</dbReference>
<dbReference type="GO" id="GO:0043335">
    <property type="term" value="P:protein unfolding"/>
    <property type="evidence" value="ECO:0007669"/>
    <property type="project" value="TreeGrafter"/>
</dbReference>
<dbReference type="AlphaFoldDB" id="A0A4R1RQE9"/>
<gene>
    <name evidence="12" type="primary">tig</name>
    <name evidence="17" type="ORF">EDC14_101367</name>
</gene>
<evidence type="ECO:0000256" key="12">
    <source>
        <dbReference type="HAMAP-Rule" id="MF_00303"/>
    </source>
</evidence>
<evidence type="ECO:0000256" key="15">
    <source>
        <dbReference type="SAM" id="Coils"/>
    </source>
</evidence>
<dbReference type="InterPro" id="IPR001179">
    <property type="entry name" value="PPIase_FKBP_dom"/>
</dbReference>
<evidence type="ECO:0000256" key="13">
    <source>
        <dbReference type="PROSITE-ProRule" id="PRU00277"/>
    </source>
</evidence>
<organism evidence="17 18">
    <name type="scientific">Hydrogenispora ethanolica</name>
    <dbReference type="NCBI Taxonomy" id="1082276"/>
    <lineage>
        <taxon>Bacteria</taxon>
        <taxon>Bacillati</taxon>
        <taxon>Bacillota</taxon>
        <taxon>Hydrogenispora</taxon>
    </lineage>
</organism>
<keyword evidence="12" id="KW-0963">Cytoplasm</keyword>
<dbReference type="InterPro" id="IPR005215">
    <property type="entry name" value="Trig_fac"/>
</dbReference>
<dbReference type="PANTHER" id="PTHR30560">
    <property type="entry name" value="TRIGGER FACTOR CHAPERONE AND PEPTIDYL-PROLYL CIS/TRANS ISOMERASE"/>
    <property type="match status" value="1"/>
</dbReference>
<dbReference type="SUPFAM" id="SSF102735">
    <property type="entry name" value="Trigger factor ribosome-binding domain"/>
    <property type="match status" value="1"/>
</dbReference>